<dbReference type="GO" id="GO:0016747">
    <property type="term" value="F:acyltransferase activity, transferring groups other than amino-acyl groups"/>
    <property type="evidence" value="ECO:0007669"/>
    <property type="project" value="InterPro"/>
</dbReference>
<protein>
    <submittedName>
        <fullName evidence="3">Spermidine n1-acetyltransferase</fullName>
    </submittedName>
</protein>
<gene>
    <name evidence="3" type="ORF">LENED_001150</name>
</gene>
<dbReference type="InterPro" id="IPR000182">
    <property type="entry name" value="GNAT_dom"/>
</dbReference>
<feature type="compositionally biased region" description="Polar residues" evidence="1">
    <location>
        <begin position="331"/>
        <end position="360"/>
    </location>
</feature>
<comment type="caution">
    <text evidence="3">The sequence shown here is derived from an EMBL/GenBank/DDBJ whole genome shotgun (WGS) entry which is preliminary data.</text>
</comment>
<dbReference type="SUPFAM" id="SSF55729">
    <property type="entry name" value="Acyl-CoA N-acyltransferases (Nat)"/>
    <property type="match status" value="1"/>
</dbReference>
<dbReference type="AlphaFoldDB" id="A0A1Q3DXD1"/>
<dbReference type="EMBL" id="BDGU01000016">
    <property type="protein sequence ID" value="GAV99676.1"/>
    <property type="molecule type" value="Genomic_DNA"/>
</dbReference>
<sequence>MNDRLTSERLVVTGGDYATRCQDFSDVISLYEELQLCSTEASFPQEDIFSFASRTSYFGIISLQNRPTDNNSEWTSISEEVRLDEGAERDLSGSGTTYWNETDVEYETGENAQWGSIIGIMYLVSSQTPPYPPGSMGELSFGIIIASKSRGKGYAKEALGLVLDEAFKSMRCHRIQACLLDTFAKDRAMRLFMGMRFAHEGRRRRVFFSIVEQEWKDVTCLAILDTDWMIRSRYLTEATPTTLWDELLSRHNREREELLRWEEEQSQSWRTGLKRTSSMETIRVTDYSSDADDTGESAVSDTESSFVEHHRLPNGLKSQSIIKGEGKGKRSVNSANTRSLFNPFVSDTSQSESDEYSPSKNPRLHVSIPKADSGYDGPSFASSSSSPSPPPPIASPSPSFLSIDTAERYSTSFFDWEDRSVGGDELDGYVSSAHSSQWDLLDPPVLVSPTYSFAEIPDSTSELSETN</sequence>
<organism evidence="3 4">
    <name type="scientific">Lentinula edodes</name>
    <name type="common">Shiitake mushroom</name>
    <name type="synonym">Lentinus edodes</name>
    <dbReference type="NCBI Taxonomy" id="5353"/>
    <lineage>
        <taxon>Eukaryota</taxon>
        <taxon>Fungi</taxon>
        <taxon>Dikarya</taxon>
        <taxon>Basidiomycota</taxon>
        <taxon>Agaricomycotina</taxon>
        <taxon>Agaricomycetes</taxon>
        <taxon>Agaricomycetidae</taxon>
        <taxon>Agaricales</taxon>
        <taxon>Marasmiineae</taxon>
        <taxon>Omphalotaceae</taxon>
        <taxon>Lentinula</taxon>
    </lineage>
</organism>
<accession>A0A1Q3DXD1</accession>
<feature type="region of interest" description="Disordered" evidence="1">
    <location>
        <begin position="286"/>
        <end position="400"/>
    </location>
</feature>
<dbReference type="InterPro" id="IPR051531">
    <property type="entry name" value="N-acetyltransferase"/>
</dbReference>
<name>A0A1Q3DXD1_LENED</name>
<dbReference type="Gene3D" id="3.40.630.30">
    <property type="match status" value="1"/>
</dbReference>
<keyword evidence="4" id="KW-1185">Reference proteome</keyword>
<dbReference type="PANTHER" id="PTHR43792">
    <property type="entry name" value="GNAT FAMILY, PUTATIVE (AFU_ORTHOLOGUE AFUA_3G00765)-RELATED-RELATED"/>
    <property type="match status" value="1"/>
</dbReference>
<reference evidence="3 4" key="2">
    <citation type="submission" date="2017-02" db="EMBL/GenBank/DDBJ databases">
        <title>A genome survey and senescence transcriptome analysis in Lentinula edodes.</title>
        <authorList>
            <person name="Sakamoto Y."/>
            <person name="Nakade K."/>
            <person name="Sato S."/>
            <person name="Yoshida Y."/>
            <person name="Miyazaki K."/>
            <person name="Natsume S."/>
            <person name="Konno N."/>
        </authorList>
    </citation>
    <scope>NUCLEOTIDE SEQUENCE [LARGE SCALE GENOMIC DNA]</scope>
    <source>
        <strain evidence="3 4">NBRC 111202</strain>
    </source>
</reference>
<evidence type="ECO:0000256" key="1">
    <source>
        <dbReference type="SAM" id="MobiDB-lite"/>
    </source>
</evidence>
<dbReference type="Pfam" id="PF13302">
    <property type="entry name" value="Acetyltransf_3"/>
    <property type="match status" value="1"/>
</dbReference>
<evidence type="ECO:0000259" key="2">
    <source>
        <dbReference type="Pfam" id="PF13302"/>
    </source>
</evidence>
<evidence type="ECO:0000313" key="4">
    <source>
        <dbReference type="Proteomes" id="UP000188533"/>
    </source>
</evidence>
<dbReference type="Proteomes" id="UP000188533">
    <property type="component" value="Unassembled WGS sequence"/>
</dbReference>
<dbReference type="InterPro" id="IPR016181">
    <property type="entry name" value="Acyl_CoA_acyltransferase"/>
</dbReference>
<proteinExistence type="predicted"/>
<keyword evidence="3" id="KW-0808">Transferase</keyword>
<evidence type="ECO:0000313" key="3">
    <source>
        <dbReference type="EMBL" id="GAV99676.1"/>
    </source>
</evidence>
<feature type="domain" description="N-acetyltransferase" evidence="2">
    <location>
        <begin position="118"/>
        <end position="178"/>
    </location>
</feature>
<reference evidence="3 4" key="1">
    <citation type="submission" date="2016-08" db="EMBL/GenBank/DDBJ databases">
        <authorList>
            <consortium name="Lentinula edodes genome sequencing consortium"/>
            <person name="Sakamoto Y."/>
            <person name="Nakade K."/>
            <person name="Sato S."/>
            <person name="Yoshida Y."/>
            <person name="Miyazaki K."/>
            <person name="Natsume S."/>
            <person name="Konno N."/>
        </authorList>
    </citation>
    <scope>NUCLEOTIDE SEQUENCE [LARGE SCALE GENOMIC DNA]</scope>
    <source>
        <strain evidence="3 4">NBRC 111202</strain>
    </source>
</reference>